<proteinExistence type="predicted"/>
<dbReference type="Gene3D" id="3.40.1000.30">
    <property type="match status" value="1"/>
</dbReference>
<feature type="region of interest" description="Disordered" evidence="1">
    <location>
        <begin position="1"/>
        <end position="38"/>
    </location>
</feature>
<sequence>MDSDSSEQHSTPLENVNDELQRSRSPLETVAEEAEGYHPIPVTPQTEWKSFPLLVEDSNRLLLAPSLERTLRHFFTHCGKDVTEIRRSDLMIVLIYVMALEVGLIPKGASLPTTLRSEKHYVYRSFDRRLVKHFATRLPMDWFHNRGGPYRFELELVHEKAQCKNLSCSVVALCSGDLLVVNLIPHHGYKAGFSTAVPVSFHVPSVNADRLPLCYQYLQGLSVKVKDDLLVPFRNHMYTKFIPTISPSLQGIPMEVMSKVNAHLDIRSAQNVKKAINTLYAT</sequence>
<accession>A0A182M805</accession>
<protein>
    <submittedName>
        <fullName evidence="2">Uncharacterized protein</fullName>
    </submittedName>
</protein>
<organism evidence="2 3">
    <name type="scientific">Anopheles culicifacies</name>
    <dbReference type="NCBI Taxonomy" id="139723"/>
    <lineage>
        <taxon>Eukaryota</taxon>
        <taxon>Metazoa</taxon>
        <taxon>Ecdysozoa</taxon>
        <taxon>Arthropoda</taxon>
        <taxon>Hexapoda</taxon>
        <taxon>Insecta</taxon>
        <taxon>Pterygota</taxon>
        <taxon>Neoptera</taxon>
        <taxon>Endopterygota</taxon>
        <taxon>Diptera</taxon>
        <taxon>Nematocera</taxon>
        <taxon>Culicoidea</taxon>
        <taxon>Culicidae</taxon>
        <taxon>Anophelinae</taxon>
        <taxon>Anopheles</taxon>
        <taxon>culicifacies species complex</taxon>
    </lineage>
</organism>
<dbReference type="Proteomes" id="UP000075883">
    <property type="component" value="Unassembled WGS sequence"/>
</dbReference>
<dbReference type="AlphaFoldDB" id="A0A182M805"/>
<evidence type="ECO:0000256" key="1">
    <source>
        <dbReference type="SAM" id="MobiDB-lite"/>
    </source>
</evidence>
<evidence type="ECO:0000313" key="2">
    <source>
        <dbReference type="EnsemblMetazoa" id="ACUA011738-PA"/>
    </source>
</evidence>
<dbReference type="EMBL" id="AXCM01002711">
    <property type="status" value="NOT_ANNOTATED_CDS"/>
    <property type="molecule type" value="Genomic_DNA"/>
</dbReference>
<dbReference type="STRING" id="139723.A0A182M805"/>
<name>A0A182M805_9DIPT</name>
<dbReference type="VEuPathDB" id="VectorBase:ACUA011738"/>
<dbReference type="EnsemblMetazoa" id="ACUA011738-RA">
    <property type="protein sequence ID" value="ACUA011738-PA"/>
    <property type="gene ID" value="ACUA011738"/>
</dbReference>
<reference evidence="3" key="1">
    <citation type="submission" date="2013-09" db="EMBL/GenBank/DDBJ databases">
        <title>The Genome Sequence of Anopheles culicifacies species A.</title>
        <authorList>
            <consortium name="The Broad Institute Genomics Platform"/>
            <person name="Neafsey D.E."/>
            <person name="Besansky N."/>
            <person name="Howell P."/>
            <person name="Walton C."/>
            <person name="Young S.K."/>
            <person name="Zeng Q."/>
            <person name="Gargeya S."/>
            <person name="Fitzgerald M."/>
            <person name="Haas B."/>
            <person name="Abouelleil A."/>
            <person name="Allen A.W."/>
            <person name="Alvarado L."/>
            <person name="Arachchi H.M."/>
            <person name="Berlin A.M."/>
            <person name="Chapman S.B."/>
            <person name="Gainer-Dewar J."/>
            <person name="Goldberg J."/>
            <person name="Griggs A."/>
            <person name="Gujja S."/>
            <person name="Hansen M."/>
            <person name="Howarth C."/>
            <person name="Imamovic A."/>
            <person name="Ireland A."/>
            <person name="Larimer J."/>
            <person name="McCowan C."/>
            <person name="Murphy C."/>
            <person name="Pearson M."/>
            <person name="Poon T.W."/>
            <person name="Priest M."/>
            <person name="Roberts A."/>
            <person name="Saif S."/>
            <person name="Shea T."/>
            <person name="Sisk P."/>
            <person name="Sykes S."/>
            <person name="Wortman J."/>
            <person name="Nusbaum C."/>
            <person name="Birren B."/>
        </authorList>
    </citation>
    <scope>NUCLEOTIDE SEQUENCE [LARGE SCALE GENOMIC DNA]</scope>
    <source>
        <strain evidence="3">A-37</strain>
    </source>
</reference>
<keyword evidence="3" id="KW-1185">Reference proteome</keyword>
<reference evidence="2" key="2">
    <citation type="submission" date="2020-05" db="UniProtKB">
        <authorList>
            <consortium name="EnsemblMetazoa"/>
        </authorList>
    </citation>
    <scope>IDENTIFICATION</scope>
    <source>
        <strain evidence="2">A-37</strain>
    </source>
</reference>
<evidence type="ECO:0000313" key="3">
    <source>
        <dbReference type="Proteomes" id="UP000075883"/>
    </source>
</evidence>